<proteinExistence type="predicted"/>
<feature type="signal peptide" evidence="2">
    <location>
        <begin position="1"/>
        <end position="23"/>
    </location>
</feature>
<feature type="compositionally biased region" description="Low complexity" evidence="1">
    <location>
        <begin position="32"/>
        <end position="51"/>
    </location>
</feature>
<keyword evidence="2" id="KW-0732">Signal</keyword>
<dbReference type="InParanoid" id="A0A1S3IH20"/>
<dbReference type="Proteomes" id="UP000085678">
    <property type="component" value="Unplaced"/>
</dbReference>
<gene>
    <name evidence="4" type="primary">LOC106164165</name>
</gene>
<sequence>MTQQYSSMLFWICLFVACCNVLGNSTTIDTSATTASSAPSTTPPLGTVTTNSGGGGGSSSVSSGGATSVVSNTASGTAASASASSTTSSSGATTPAAKVVNCINGTKTGWSKTQNASSSCQSSTCWVLATYADKEVTQIKLSCAPKEQGTKCDKDECKYANDSCECCCSTDSCNNENFDEKCEGARASSRGVRLSPPWLGLVTLVLVMMKTL</sequence>
<reference evidence="4" key="1">
    <citation type="submission" date="2025-08" db="UniProtKB">
        <authorList>
            <consortium name="RefSeq"/>
        </authorList>
    </citation>
    <scope>IDENTIFICATION</scope>
    <source>
        <tissue evidence="4">Gonads</tissue>
    </source>
</reference>
<dbReference type="RefSeq" id="XP_013397428.1">
    <property type="nucleotide sequence ID" value="XM_013541974.2"/>
</dbReference>
<feature type="chain" id="PRO_5010366737" evidence="2">
    <location>
        <begin position="24"/>
        <end position="212"/>
    </location>
</feature>
<dbReference type="AlphaFoldDB" id="A0A1S3IH20"/>
<dbReference type="KEGG" id="lak:106164165"/>
<evidence type="ECO:0000256" key="1">
    <source>
        <dbReference type="SAM" id="MobiDB-lite"/>
    </source>
</evidence>
<evidence type="ECO:0000256" key="2">
    <source>
        <dbReference type="SAM" id="SignalP"/>
    </source>
</evidence>
<protein>
    <submittedName>
        <fullName evidence="4">P17/29C-like protein DDB_G0287399</fullName>
    </submittedName>
</protein>
<accession>A0A1S3IH20</accession>
<keyword evidence="3" id="KW-1185">Reference proteome</keyword>
<evidence type="ECO:0000313" key="3">
    <source>
        <dbReference type="Proteomes" id="UP000085678"/>
    </source>
</evidence>
<dbReference type="GeneID" id="106164165"/>
<feature type="region of interest" description="Disordered" evidence="1">
    <location>
        <begin position="32"/>
        <end position="64"/>
    </location>
</feature>
<evidence type="ECO:0000313" key="4">
    <source>
        <dbReference type="RefSeq" id="XP_013397428.1"/>
    </source>
</evidence>
<organism evidence="3 4">
    <name type="scientific">Lingula anatina</name>
    <name type="common">Brachiopod</name>
    <name type="synonym">Lingula unguis</name>
    <dbReference type="NCBI Taxonomy" id="7574"/>
    <lineage>
        <taxon>Eukaryota</taxon>
        <taxon>Metazoa</taxon>
        <taxon>Spiralia</taxon>
        <taxon>Lophotrochozoa</taxon>
        <taxon>Brachiopoda</taxon>
        <taxon>Linguliformea</taxon>
        <taxon>Lingulata</taxon>
        <taxon>Lingulida</taxon>
        <taxon>Linguloidea</taxon>
        <taxon>Lingulidae</taxon>
        <taxon>Lingula</taxon>
    </lineage>
</organism>
<name>A0A1S3IH20_LINAN</name>